<protein>
    <submittedName>
        <fullName evidence="6">P53-like transcription factor</fullName>
    </submittedName>
</protein>
<dbReference type="Pfam" id="PF05224">
    <property type="entry name" value="NDT80_PhoG"/>
    <property type="match status" value="1"/>
</dbReference>
<keyword evidence="1 2" id="KW-0238">DNA-binding</keyword>
<dbReference type="GO" id="GO:0045944">
    <property type="term" value="P:positive regulation of transcription by RNA polymerase II"/>
    <property type="evidence" value="ECO:0007669"/>
    <property type="project" value="TreeGrafter"/>
</dbReference>
<dbReference type="SUPFAM" id="SSF49417">
    <property type="entry name" value="p53-like transcription factors"/>
    <property type="match status" value="1"/>
</dbReference>
<dbReference type="PANTHER" id="PTHR35144">
    <property type="entry name" value="MEIOSIS-SPECIFIC TRANSCRIPTION FACTOR NDT80"/>
    <property type="match status" value="1"/>
</dbReference>
<keyword evidence="4" id="KW-0732">Signal</keyword>
<dbReference type="Proteomes" id="UP000248405">
    <property type="component" value="Unassembled WGS sequence"/>
</dbReference>
<dbReference type="GO" id="GO:0003700">
    <property type="term" value="F:DNA-binding transcription factor activity"/>
    <property type="evidence" value="ECO:0007669"/>
    <property type="project" value="UniProtKB-UniRule"/>
</dbReference>
<evidence type="ECO:0000313" key="6">
    <source>
        <dbReference type="EMBL" id="PYH63344.1"/>
    </source>
</evidence>
<proteinExistence type="predicted"/>
<evidence type="ECO:0000256" key="1">
    <source>
        <dbReference type="ARBA" id="ARBA00023125"/>
    </source>
</evidence>
<feature type="compositionally biased region" description="Low complexity" evidence="3">
    <location>
        <begin position="563"/>
        <end position="577"/>
    </location>
</feature>
<gene>
    <name evidence="6" type="ORF">BO88DRAFT_222343</name>
</gene>
<dbReference type="PANTHER" id="PTHR35144:SF2">
    <property type="entry name" value="MEIOSIS-SPECIFIC TRANSCRIPTION FACTOR NDT80"/>
    <property type="match status" value="1"/>
</dbReference>
<feature type="compositionally biased region" description="Polar residues" evidence="3">
    <location>
        <begin position="58"/>
        <end position="70"/>
    </location>
</feature>
<feature type="domain" description="NDT80" evidence="5">
    <location>
        <begin position="231"/>
        <end position="497"/>
    </location>
</feature>
<dbReference type="EMBL" id="KZ821656">
    <property type="protein sequence ID" value="PYH63344.1"/>
    <property type="molecule type" value="Genomic_DNA"/>
</dbReference>
<feature type="signal peptide" evidence="4">
    <location>
        <begin position="1"/>
        <end position="25"/>
    </location>
</feature>
<dbReference type="Gene3D" id="2.60.40.1390">
    <property type="entry name" value="NDT80 DNA-binding domain"/>
    <property type="match status" value="1"/>
</dbReference>
<organism evidence="6 7">
    <name type="scientific">Aspergillus vadensis (strain CBS 113365 / IMI 142717 / IBT 24658)</name>
    <dbReference type="NCBI Taxonomy" id="1448311"/>
    <lineage>
        <taxon>Eukaryota</taxon>
        <taxon>Fungi</taxon>
        <taxon>Dikarya</taxon>
        <taxon>Ascomycota</taxon>
        <taxon>Pezizomycotina</taxon>
        <taxon>Eurotiomycetes</taxon>
        <taxon>Eurotiomycetidae</taxon>
        <taxon>Eurotiales</taxon>
        <taxon>Aspergillaceae</taxon>
        <taxon>Aspergillus</taxon>
        <taxon>Aspergillus subgen. Circumdati</taxon>
    </lineage>
</organism>
<feature type="compositionally biased region" description="Low complexity" evidence="3">
    <location>
        <begin position="172"/>
        <end position="185"/>
    </location>
</feature>
<feature type="compositionally biased region" description="Gly residues" evidence="3">
    <location>
        <begin position="506"/>
        <end position="519"/>
    </location>
</feature>
<keyword evidence="7" id="KW-1185">Reference proteome</keyword>
<feature type="chain" id="PRO_5016341482" evidence="4">
    <location>
        <begin position="26"/>
        <end position="711"/>
    </location>
</feature>
<dbReference type="InterPro" id="IPR008967">
    <property type="entry name" value="p53-like_TF_DNA-bd_sf"/>
</dbReference>
<dbReference type="AlphaFoldDB" id="A0A319AUR8"/>
<dbReference type="InterPro" id="IPR024061">
    <property type="entry name" value="NDT80_DNA-bd_dom"/>
</dbReference>
<feature type="region of interest" description="Disordered" evidence="3">
    <location>
        <begin position="356"/>
        <end position="399"/>
    </location>
</feature>
<reference evidence="6" key="1">
    <citation type="submission" date="2016-12" db="EMBL/GenBank/DDBJ databases">
        <title>The genomes of Aspergillus section Nigri reveals drivers in fungal speciation.</title>
        <authorList>
            <consortium name="DOE Joint Genome Institute"/>
            <person name="Vesth T.C."/>
            <person name="Nybo J."/>
            <person name="Theobald S."/>
            <person name="Brandl J."/>
            <person name="Frisvad J.C."/>
            <person name="Nielsen K.F."/>
            <person name="Lyhne E.K."/>
            <person name="Kogle M.E."/>
            <person name="Kuo A."/>
            <person name="Riley R."/>
            <person name="Clum A."/>
            <person name="Nolan M."/>
            <person name="Lipzen A."/>
            <person name="Salamov A."/>
            <person name="Henrissat B."/>
            <person name="Wiebenga A."/>
            <person name="De Vries R.P."/>
            <person name="Grigoriev I.V."/>
            <person name="Mortensen U.H."/>
            <person name="Andersen M.R."/>
            <person name="Baker S.E."/>
        </authorList>
    </citation>
    <scope>NUCLEOTIDE SEQUENCE [LARGE SCALE GENOMIC DNA]</scope>
    <source>
        <strain evidence="6">CBS 113365</strain>
    </source>
</reference>
<evidence type="ECO:0000259" key="5">
    <source>
        <dbReference type="PROSITE" id="PS51517"/>
    </source>
</evidence>
<dbReference type="GO" id="GO:0051321">
    <property type="term" value="P:meiotic cell cycle"/>
    <property type="evidence" value="ECO:0007669"/>
    <property type="project" value="TreeGrafter"/>
</dbReference>
<evidence type="ECO:0000256" key="4">
    <source>
        <dbReference type="SAM" id="SignalP"/>
    </source>
</evidence>
<dbReference type="FunFam" id="2.60.40.1390:FF:000006">
    <property type="entry name" value="Meiosis-specific transcription factor NDT80"/>
    <property type="match status" value="1"/>
</dbReference>
<sequence length="711" mass="77450">MIFRYPILFLLLSSIALWIYSLSNGAWQCDLIMSSFLATLLQSTFPLDGPINTDGDYTGTSRPFSSSTGFSMDEEENTRRGGAVGHPLAQPVSIPATNGLRYNTQQPAMQEVPFPTSPTSILMSPTDTCSETFSPSSNSLYTHSSGMSYDRMSDYRSHRVPPLQPPANMSPSLQSQGTTVSGSTSIMGRNDGYPGAYTLHRGPFQGPLTGLGEINRITPFGTTPRGVIEGTMDRPPSVYIGSGTMLMDAVQQRLPQPVADAPPFGETMVIQPVVSGAQTITPEIQAKIHKGFFQVDDKWTCYRRNYFSVSCSFTLQPWSNAPLYVKLSEHGPERITRFAMSISAVVNQQVGEVRELVQHTPKRDKQSERKPGKVILQPSQPTPLVLGHGASPNSQHGFSLASQSAGLSLDFAGYPGAGQPSQPPTQHTFERIQFQKATANNGKRRAQQQYYNLVVELYAEVASSVPGTDTQWVRIARRLSHPMVVRGRSPGHYKDGRRDSSTSMGPDGGSGGSGDGSGGAVLPPGLGAGARSHLALMPYDSSQRGGPHYGRTDYHQMTAPDQSPLSESPHISSSSSSAFDIGLMNDNTMDPMDSMKSSSSMDTYQDSNYSVMNNRKPASHYRHPHPSFEYEPVSKTSEETSHAFPQPFESMVSMVTNNDQHEPPHYLKQPPRLASHLYQHSSSSGFDPVYSTRTADGSSYGRFTNSQSLCA</sequence>
<dbReference type="OrthoDB" id="2288358at2759"/>
<dbReference type="GO" id="GO:0000228">
    <property type="term" value="C:nuclear chromosome"/>
    <property type="evidence" value="ECO:0007669"/>
    <property type="project" value="TreeGrafter"/>
</dbReference>
<accession>A0A319AUR8</accession>
<name>A0A319AUR8_ASPVC</name>
<dbReference type="GeneID" id="37206601"/>
<dbReference type="GO" id="GO:0003677">
    <property type="term" value="F:DNA binding"/>
    <property type="evidence" value="ECO:0007669"/>
    <property type="project" value="UniProtKB-KW"/>
</dbReference>
<feature type="compositionally biased region" description="Basic and acidic residues" evidence="3">
    <location>
        <begin position="356"/>
        <end position="371"/>
    </location>
</feature>
<dbReference type="RefSeq" id="XP_025557138.1">
    <property type="nucleotide sequence ID" value="XM_025702009.1"/>
</dbReference>
<feature type="DNA-binding region" description="NDT80" evidence="2">
    <location>
        <begin position="231"/>
        <end position="497"/>
    </location>
</feature>
<evidence type="ECO:0000256" key="2">
    <source>
        <dbReference type="PROSITE-ProRule" id="PRU00850"/>
    </source>
</evidence>
<dbReference type="InterPro" id="IPR052605">
    <property type="entry name" value="Fungal_trans_regulator"/>
</dbReference>
<feature type="region of interest" description="Disordered" evidence="3">
    <location>
        <begin position="165"/>
        <end position="194"/>
    </location>
</feature>
<feature type="region of interest" description="Disordered" evidence="3">
    <location>
        <begin position="485"/>
        <end position="587"/>
    </location>
</feature>
<feature type="region of interest" description="Disordered" evidence="3">
    <location>
        <begin position="56"/>
        <end position="90"/>
    </location>
</feature>
<evidence type="ECO:0000313" key="7">
    <source>
        <dbReference type="Proteomes" id="UP000248405"/>
    </source>
</evidence>
<evidence type="ECO:0000256" key="3">
    <source>
        <dbReference type="SAM" id="MobiDB-lite"/>
    </source>
</evidence>
<dbReference type="PROSITE" id="PS51517">
    <property type="entry name" value="NDT80"/>
    <property type="match status" value="1"/>
</dbReference>
<dbReference type="InterPro" id="IPR037141">
    <property type="entry name" value="NDT80_DNA-bd_dom_sf"/>
</dbReference>